<dbReference type="AlphaFoldDB" id="A0A5C4N5Z6"/>
<accession>A0A5C4N5Z6</accession>
<evidence type="ECO:0000313" key="7">
    <source>
        <dbReference type="EMBL" id="TNC52069.1"/>
    </source>
</evidence>
<evidence type="ECO:0000256" key="4">
    <source>
        <dbReference type="ARBA" id="ARBA00023136"/>
    </source>
</evidence>
<keyword evidence="2 5" id="KW-0812">Transmembrane</keyword>
<dbReference type="InterPro" id="IPR010652">
    <property type="entry name" value="DUF1232"/>
</dbReference>
<name>A0A5C4N5Z6_9RHOB</name>
<evidence type="ECO:0000256" key="5">
    <source>
        <dbReference type="SAM" id="Phobius"/>
    </source>
</evidence>
<comment type="caution">
    <text evidence="7">The sequence shown here is derived from an EMBL/GenBank/DDBJ whole genome shotgun (WGS) entry which is preliminary data.</text>
</comment>
<dbReference type="OrthoDB" id="9804184at2"/>
<evidence type="ECO:0000259" key="6">
    <source>
        <dbReference type="Pfam" id="PF06803"/>
    </source>
</evidence>
<evidence type="ECO:0000256" key="3">
    <source>
        <dbReference type="ARBA" id="ARBA00022989"/>
    </source>
</evidence>
<dbReference type="Proteomes" id="UP000305887">
    <property type="component" value="Unassembled WGS sequence"/>
</dbReference>
<keyword evidence="4 5" id="KW-0472">Membrane</keyword>
<dbReference type="RefSeq" id="WP_139075490.1">
    <property type="nucleotide sequence ID" value="NZ_VDFU01000003.1"/>
</dbReference>
<reference evidence="7 8" key="1">
    <citation type="submission" date="2019-06" db="EMBL/GenBank/DDBJ databases">
        <title>YIM 131921 draft genome.</title>
        <authorList>
            <person name="Jiang L."/>
        </authorList>
    </citation>
    <scope>NUCLEOTIDE SEQUENCE [LARGE SCALE GENOMIC DNA]</scope>
    <source>
        <strain evidence="7 8">YIM 131921</strain>
    </source>
</reference>
<keyword evidence="8" id="KW-1185">Reference proteome</keyword>
<evidence type="ECO:0000256" key="2">
    <source>
        <dbReference type="ARBA" id="ARBA00022692"/>
    </source>
</evidence>
<sequence length="132" mass="14160">MAEPARPSPVARLKAWAKAIRRDVIALWLAARDPRVPWTARAFCAAIAAYALSPIDLIPDVIPVLGLLDEAILLPFAILLAVRLVPPALMAEFRAEADRRTARPTSRAGAAAVVALWLLALALIAWAAWPAA</sequence>
<organism evidence="7 8">
    <name type="scientific">Rubellimicrobium rubrum</name>
    <dbReference type="NCBI Taxonomy" id="2585369"/>
    <lineage>
        <taxon>Bacteria</taxon>
        <taxon>Pseudomonadati</taxon>
        <taxon>Pseudomonadota</taxon>
        <taxon>Alphaproteobacteria</taxon>
        <taxon>Rhodobacterales</taxon>
        <taxon>Roseobacteraceae</taxon>
        <taxon>Rubellimicrobium</taxon>
    </lineage>
</organism>
<evidence type="ECO:0000313" key="8">
    <source>
        <dbReference type="Proteomes" id="UP000305887"/>
    </source>
</evidence>
<evidence type="ECO:0000256" key="1">
    <source>
        <dbReference type="ARBA" id="ARBA00004127"/>
    </source>
</evidence>
<comment type="subcellular location">
    <subcellularLocation>
        <location evidence="1">Endomembrane system</location>
        <topology evidence="1">Multi-pass membrane protein</topology>
    </subcellularLocation>
</comment>
<gene>
    <name evidence="7" type="ORF">FHG66_04555</name>
</gene>
<dbReference type="Pfam" id="PF06803">
    <property type="entry name" value="DUF1232"/>
    <property type="match status" value="1"/>
</dbReference>
<feature type="transmembrane region" description="Helical" evidence="5">
    <location>
        <begin position="110"/>
        <end position="129"/>
    </location>
</feature>
<dbReference type="GO" id="GO:0012505">
    <property type="term" value="C:endomembrane system"/>
    <property type="evidence" value="ECO:0007669"/>
    <property type="project" value="UniProtKB-SubCell"/>
</dbReference>
<protein>
    <submittedName>
        <fullName evidence="7">DUF1232 domain-containing protein</fullName>
    </submittedName>
</protein>
<keyword evidence="3 5" id="KW-1133">Transmembrane helix</keyword>
<proteinExistence type="predicted"/>
<feature type="domain" description="DUF1232" evidence="6">
    <location>
        <begin position="40"/>
        <end position="76"/>
    </location>
</feature>
<dbReference type="EMBL" id="VDFU01000003">
    <property type="protein sequence ID" value="TNC52069.1"/>
    <property type="molecule type" value="Genomic_DNA"/>
</dbReference>